<evidence type="ECO:0000313" key="4">
    <source>
        <dbReference type="EMBL" id="PPR02365.1"/>
    </source>
</evidence>
<dbReference type="OrthoDB" id="10055769at2759"/>
<keyword evidence="1" id="KW-0808">Transferase</keyword>
<dbReference type="PANTHER" id="PTHR23079:SF14">
    <property type="entry name" value="RNA-DEPENDENT RNA POLYMERASE"/>
    <property type="match status" value="1"/>
</dbReference>
<dbReference type="GO" id="GO:0003968">
    <property type="term" value="F:RNA-directed RNA polymerase activity"/>
    <property type="evidence" value="ECO:0007669"/>
    <property type="project" value="UniProtKB-KW"/>
</dbReference>
<sequence length="1156" mass="130128">MPNTVNRRIPRDNYDFQNLSSDSSDSESTGAPVNFTPITRRRPCPATPQKVSQTMPVISSPVNSGSTSMKVTAPISNTSVETISRSLSASQDGNRHSGTPAGRKVGLLRAFNSLSIEKREKDPSHFFDASLNLLIASSPSVKLPNAKNQQASNTDSMRVIFSPTVDLESDEDTKPNRFTPNHHTSSTQLDASIVRKFAERPMTSNIGCHIIAHCQDTQLLFDSHQIPWPIQYEVARGVCGGAWDWASVPSRISLLKAIHEFPALNVPRVMRDQEIQESREVDKLWEQLELEQEAILENKSRALGLLDPGSEWRGKSGWYGGQIQQVARLVKKNGLFQISLEPMEMRRSNRFARFCGSRRIVVVKIPDVFLRDGTDEVNASGPEFVKKFFSQKFVLCGRCFVPFFAKEGSIYLLETDENYQRQSQLWCGDQYRMSLNAFLQWHNPLQETANMFQFISKWVTRFSLGISNSVPVVQFEEKNIFFIEDIVAADWPANKKAPAEKLMTDGCGLINRSALAAIARNLNRDGIIPSGVQGRIGGSKGFWILHPHDSSEEPKIWIRESQKKIHYSSFDRSHLIFDLLATTSHSGEMHLTEQSILNMYANGIPEELLVKMMEESLSDVILPLLEWENPVILSDAISRLGNVAGTRAQRAAAARSRALGLSRREFGEEKHEETDGEYITVSSTSYTGRNMYSKAPYAIAEYAIELIQPGFMPGSNERLFEKMKYLIENAIDKAVTDCRIPAKHSFGAYVAADPFGILEEGEIFYQFSDIRKHPVTGLPFSILEGDVLVGRYPIRLPSDMRKAKAVNKPQFRNYMNLIIISTKGTRSLASLLAGGDMDGDEWVVFYDPILVQPFRTQPFTEEPHDLKNNFHAEDIEKIPAYCKRMPTQEDFLRKLLSSLEKGQVGLYSNFHEKAIVKHGYHHRETIRLAYIFAVLLDSSKNGKRIHPQVLEDDRKQYFGSTFDTSTATRPNILNILSKAAKKKGEELMAQYTSVDQTLLSRPDQALKRPYEYYANCTHQTKRPGSDILYAELTLIRKHVDTAHDMWKVAVNKNRAANAQKNKKASRDKSDYQDPVLEATKFFAEPIQGLFLIHEDIVDEVKASYAYALSSTFAFSVAFGTLCLIKAKSRPGGVVASIRSVDEARGISAPYLKAITR</sequence>
<dbReference type="AlphaFoldDB" id="A0A409YHC2"/>
<comment type="similarity">
    <text evidence="1">Belongs to the RdRP family.</text>
</comment>
<comment type="caution">
    <text evidence="4">The sequence shown here is derived from an EMBL/GenBank/DDBJ whole genome shotgun (WGS) entry which is preliminary data.</text>
</comment>
<dbReference type="GO" id="GO:0003723">
    <property type="term" value="F:RNA binding"/>
    <property type="evidence" value="ECO:0007669"/>
    <property type="project" value="UniProtKB-KW"/>
</dbReference>
<name>A0A409YHC2_9AGAR</name>
<dbReference type="InParanoid" id="A0A409YHC2"/>
<proteinExistence type="inferred from homology"/>
<comment type="catalytic activity">
    <reaction evidence="1">
        <text>RNA(n) + a ribonucleoside 5'-triphosphate = RNA(n+1) + diphosphate</text>
        <dbReference type="Rhea" id="RHEA:21248"/>
        <dbReference type="Rhea" id="RHEA-COMP:14527"/>
        <dbReference type="Rhea" id="RHEA-COMP:17342"/>
        <dbReference type="ChEBI" id="CHEBI:33019"/>
        <dbReference type="ChEBI" id="CHEBI:61557"/>
        <dbReference type="ChEBI" id="CHEBI:140395"/>
        <dbReference type="EC" id="2.7.7.48"/>
    </reaction>
</comment>
<dbReference type="EMBL" id="NHTK01001173">
    <property type="protein sequence ID" value="PPR02365.1"/>
    <property type="molecule type" value="Genomic_DNA"/>
</dbReference>
<protein>
    <recommendedName>
        <fullName evidence="1">RNA-dependent RNA polymerase</fullName>
        <ecNumber evidence="1">2.7.7.48</ecNumber>
    </recommendedName>
</protein>
<dbReference type="Proteomes" id="UP000284842">
    <property type="component" value="Unassembled WGS sequence"/>
</dbReference>
<dbReference type="Pfam" id="PF05183">
    <property type="entry name" value="RdRP"/>
    <property type="match status" value="1"/>
</dbReference>
<keyword evidence="1" id="KW-0548">Nucleotidyltransferase</keyword>
<dbReference type="GO" id="GO:0031380">
    <property type="term" value="C:nuclear RNA-directed RNA polymerase complex"/>
    <property type="evidence" value="ECO:0007669"/>
    <property type="project" value="TreeGrafter"/>
</dbReference>
<keyword evidence="1" id="KW-0696">RNA-directed RNA polymerase</keyword>
<feature type="region of interest" description="Disordered" evidence="2">
    <location>
        <begin position="1"/>
        <end position="70"/>
    </location>
</feature>
<keyword evidence="5" id="KW-1185">Reference proteome</keyword>
<reference evidence="4 5" key="1">
    <citation type="journal article" date="2018" name="Evol. Lett.">
        <title>Horizontal gene cluster transfer increased hallucinogenic mushroom diversity.</title>
        <authorList>
            <person name="Reynolds H.T."/>
            <person name="Vijayakumar V."/>
            <person name="Gluck-Thaler E."/>
            <person name="Korotkin H.B."/>
            <person name="Matheny P.B."/>
            <person name="Slot J.C."/>
        </authorList>
    </citation>
    <scope>NUCLEOTIDE SEQUENCE [LARGE SCALE GENOMIC DNA]</scope>
    <source>
        <strain evidence="4 5">2629</strain>
    </source>
</reference>
<evidence type="ECO:0000256" key="2">
    <source>
        <dbReference type="SAM" id="MobiDB-lite"/>
    </source>
</evidence>
<organism evidence="4 5">
    <name type="scientific">Panaeolus cyanescens</name>
    <dbReference type="NCBI Taxonomy" id="181874"/>
    <lineage>
        <taxon>Eukaryota</taxon>
        <taxon>Fungi</taxon>
        <taxon>Dikarya</taxon>
        <taxon>Basidiomycota</taxon>
        <taxon>Agaricomycotina</taxon>
        <taxon>Agaricomycetes</taxon>
        <taxon>Agaricomycetidae</taxon>
        <taxon>Agaricales</taxon>
        <taxon>Agaricineae</taxon>
        <taxon>Galeropsidaceae</taxon>
        <taxon>Panaeolus</taxon>
    </lineage>
</organism>
<feature type="domain" description="RDRP core" evidence="3">
    <location>
        <begin position="337"/>
        <end position="951"/>
    </location>
</feature>
<dbReference type="InterPro" id="IPR007855">
    <property type="entry name" value="RDRP"/>
</dbReference>
<accession>A0A409YHC2</accession>
<dbReference type="PANTHER" id="PTHR23079">
    <property type="entry name" value="RNA-DEPENDENT RNA POLYMERASE"/>
    <property type="match status" value="1"/>
</dbReference>
<dbReference type="GO" id="GO:0030422">
    <property type="term" value="P:siRNA processing"/>
    <property type="evidence" value="ECO:0007669"/>
    <property type="project" value="TreeGrafter"/>
</dbReference>
<dbReference type="STRING" id="181874.A0A409YHC2"/>
<gene>
    <name evidence="4" type="ORF">CVT24_011709</name>
</gene>
<feature type="region of interest" description="Disordered" evidence="2">
    <location>
        <begin position="166"/>
        <end position="185"/>
    </location>
</feature>
<evidence type="ECO:0000256" key="1">
    <source>
        <dbReference type="RuleBase" id="RU363098"/>
    </source>
</evidence>
<dbReference type="InterPro" id="IPR057596">
    <property type="entry name" value="RDRP_core"/>
</dbReference>
<dbReference type="EC" id="2.7.7.48" evidence="1"/>
<feature type="compositionally biased region" description="Polar residues" evidence="2">
    <location>
        <begin position="176"/>
        <end position="185"/>
    </location>
</feature>
<evidence type="ECO:0000259" key="3">
    <source>
        <dbReference type="Pfam" id="PF05183"/>
    </source>
</evidence>
<keyword evidence="1" id="KW-0694">RNA-binding</keyword>
<feature type="compositionally biased region" description="Polar residues" evidence="2">
    <location>
        <begin position="49"/>
        <end position="70"/>
    </location>
</feature>
<evidence type="ECO:0000313" key="5">
    <source>
        <dbReference type="Proteomes" id="UP000284842"/>
    </source>
</evidence>